<reference evidence="1" key="1">
    <citation type="submission" date="2014-05" db="EMBL/GenBank/DDBJ databases">
        <title>The genome and life-stage specific transcriptomes of Globodera pallida elucidate key aspects of plant parasitism by a cyst nematode.</title>
        <authorList>
            <person name="Cotton J.A."/>
            <person name="Lilley C.J."/>
            <person name="Jones L.M."/>
            <person name="Kikuchi T."/>
            <person name="Reid A.J."/>
            <person name="Thorpe P."/>
            <person name="Tsai I.J."/>
            <person name="Beasley H."/>
            <person name="Blok V."/>
            <person name="Cock P.J.A."/>
            <person name="Van den Akker S.E."/>
            <person name="Holroyd N."/>
            <person name="Hunt M."/>
            <person name="Mantelin S."/>
            <person name="Naghra H."/>
            <person name="Pain A."/>
            <person name="Palomares-Rius J.E."/>
            <person name="Zarowiecki M."/>
            <person name="Berriman M."/>
            <person name="Jones J.T."/>
            <person name="Urwin P.E."/>
        </authorList>
    </citation>
    <scope>NUCLEOTIDE SEQUENCE [LARGE SCALE GENOMIC DNA]</scope>
    <source>
        <strain evidence="1">Lindley</strain>
    </source>
</reference>
<reference evidence="2" key="2">
    <citation type="submission" date="2016-06" db="UniProtKB">
        <authorList>
            <consortium name="WormBaseParasite"/>
        </authorList>
    </citation>
    <scope>IDENTIFICATION</scope>
</reference>
<evidence type="ECO:0000313" key="1">
    <source>
        <dbReference type="Proteomes" id="UP000050741"/>
    </source>
</evidence>
<dbReference type="AlphaFoldDB" id="A0A183CEU4"/>
<accession>A0A183CEU4</accession>
<name>A0A183CEU4_GLOPA</name>
<proteinExistence type="predicted"/>
<organism evidence="1 2">
    <name type="scientific">Globodera pallida</name>
    <name type="common">Potato cyst nematode worm</name>
    <name type="synonym">Heterodera pallida</name>
    <dbReference type="NCBI Taxonomy" id="36090"/>
    <lineage>
        <taxon>Eukaryota</taxon>
        <taxon>Metazoa</taxon>
        <taxon>Ecdysozoa</taxon>
        <taxon>Nematoda</taxon>
        <taxon>Chromadorea</taxon>
        <taxon>Rhabditida</taxon>
        <taxon>Tylenchina</taxon>
        <taxon>Tylenchomorpha</taxon>
        <taxon>Tylenchoidea</taxon>
        <taxon>Heteroderidae</taxon>
        <taxon>Heteroderinae</taxon>
        <taxon>Globodera</taxon>
    </lineage>
</organism>
<evidence type="ECO:0000313" key="2">
    <source>
        <dbReference type="WBParaSite" id="GPLIN_001139900"/>
    </source>
</evidence>
<protein>
    <submittedName>
        <fullName evidence="2">DUF3987 domain-containing protein</fullName>
    </submittedName>
</protein>
<dbReference type="Proteomes" id="UP000050741">
    <property type="component" value="Unassembled WGS sequence"/>
</dbReference>
<keyword evidence="1" id="KW-1185">Reference proteome</keyword>
<sequence>MGTSELYVLEEIFPNILHIEKLSATRRLDGHFVQFHFRTGSEFAIAQESEQTIRQKADRGTQFGRHMLDKLNAVKNAALSKAALETLYADSLRTANTTHQKATKLAADIFCWVLWLEADELESNEDHKKDKMPRFTMAWRQNRWYYEMVYDQLFDIEKADEEAELDKKRLEIGILLAESTNFVRETLKMSDGKLKIELRKQKIIRLAQQNGTAPPPPGTLDREWYEIRRKAKAKQESVGREFEEWLQTIHFNIIKDLLSKCNMFNKEFEQSSLDAMRLAEFVGAENTKTTKVPKFHYLMSQMNKNANISVKLEIRPTYY</sequence>
<dbReference type="WBParaSite" id="GPLIN_001139900">
    <property type="protein sequence ID" value="GPLIN_001139900"/>
    <property type="gene ID" value="GPLIN_001139900"/>
</dbReference>